<dbReference type="OrthoDB" id="6555107at2"/>
<dbReference type="Proteomes" id="UP000295023">
    <property type="component" value="Unassembled WGS sequence"/>
</dbReference>
<evidence type="ECO:0000256" key="1">
    <source>
        <dbReference type="SAM" id="SignalP"/>
    </source>
</evidence>
<accession>A0A4R4D5B4</accession>
<feature type="chain" id="PRO_5020578757" description="Outer membrane protein beta-barrel domain-containing protein" evidence="1">
    <location>
        <begin position="31"/>
        <end position="274"/>
    </location>
</feature>
<protein>
    <recommendedName>
        <fullName evidence="4">Outer membrane protein beta-barrel domain-containing protein</fullName>
    </recommendedName>
</protein>
<evidence type="ECO:0008006" key="4">
    <source>
        <dbReference type="Google" id="ProtNLM"/>
    </source>
</evidence>
<keyword evidence="3" id="KW-1185">Reference proteome</keyword>
<organism evidence="2 3">
    <name type="scientific">Roseicella aquatilis</name>
    <dbReference type="NCBI Taxonomy" id="2527868"/>
    <lineage>
        <taxon>Bacteria</taxon>
        <taxon>Pseudomonadati</taxon>
        <taxon>Pseudomonadota</taxon>
        <taxon>Alphaproteobacteria</taxon>
        <taxon>Acetobacterales</taxon>
        <taxon>Roseomonadaceae</taxon>
        <taxon>Roseicella</taxon>
    </lineage>
</organism>
<evidence type="ECO:0000313" key="2">
    <source>
        <dbReference type="EMBL" id="TCZ54226.1"/>
    </source>
</evidence>
<feature type="signal peptide" evidence="1">
    <location>
        <begin position="1"/>
        <end position="30"/>
    </location>
</feature>
<sequence>MSPRHLPAGAAAALGLLALLLGVAPAPATAAEGGAGAARGDAREGEGTPGWAVRLDTYAWASGLSGRVRTLPPLPAARVDLGAGEVLGNLDGALMLSTEAVRGRLVLLGDTFYARISPRQSFALDGVPGSARLGSSTFSAMLAGGYRLVDRPGVRLDALAGLRVFALSNELRVQLGPLPAASLARSAAWVDPLVGAQLQVALTERLSLRTVAVVGGFGAGSRLMWDAYAGLAWRLDERASLFAGYRALSVDYRHDGYLYDTVQHGMLAGVSFRL</sequence>
<reference evidence="2 3" key="1">
    <citation type="submission" date="2019-03" db="EMBL/GenBank/DDBJ databases">
        <title>Paracraurococcus aquatilis NE82 genome sequence.</title>
        <authorList>
            <person name="Zhao Y."/>
            <person name="Du Z."/>
        </authorList>
    </citation>
    <scope>NUCLEOTIDE SEQUENCE [LARGE SCALE GENOMIC DNA]</scope>
    <source>
        <strain evidence="2 3">NE82</strain>
    </source>
</reference>
<proteinExistence type="predicted"/>
<dbReference type="EMBL" id="SKBM01000034">
    <property type="protein sequence ID" value="TCZ54226.1"/>
    <property type="molecule type" value="Genomic_DNA"/>
</dbReference>
<dbReference type="AlphaFoldDB" id="A0A4R4D5B4"/>
<name>A0A4R4D5B4_9PROT</name>
<evidence type="ECO:0000313" key="3">
    <source>
        <dbReference type="Proteomes" id="UP000295023"/>
    </source>
</evidence>
<dbReference type="RefSeq" id="WP_132295739.1">
    <property type="nucleotide sequence ID" value="NZ_SKBM01000034.1"/>
</dbReference>
<comment type="caution">
    <text evidence="2">The sequence shown here is derived from an EMBL/GenBank/DDBJ whole genome shotgun (WGS) entry which is preliminary data.</text>
</comment>
<gene>
    <name evidence="2" type="ORF">EXY23_23615</name>
</gene>
<keyword evidence="1" id="KW-0732">Signal</keyword>